<organism evidence="1 2">
    <name type="scientific">Brassica napus</name>
    <name type="common">Rape</name>
    <dbReference type="NCBI Taxonomy" id="3708"/>
    <lineage>
        <taxon>Eukaryota</taxon>
        <taxon>Viridiplantae</taxon>
        <taxon>Streptophyta</taxon>
        <taxon>Embryophyta</taxon>
        <taxon>Tracheophyta</taxon>
        <taxon>Spermatophyta</taxon>
        <taxon>Magnoliopsida</taxon>
        <taxon>eudicotyledons</taxon>
        <taxon>Gunneridae</taxon>
        <taxon>Pentapetalae</taxon>
        <taxon>rosids</taxon>
        <taxon>malvids</taxon>
        <taxon>Brassicales</taxon>
        <taxon>Brassicaceae</taxon>
        <taxon>Brassiceae</taxon>
        <taxon>Brassica</taxon>
    </lineage>
</organism>
<gene>
    <name evidence="1" type="ORF">HID58_008047</name>
</gene>
<proteinExistence type="predicted"/>
<protein>
    <submittedName>
        <fullName evidence="1">Uncharacterized protein</fullName>
    </submittedName>
</protein>
<dbReference type="Proteomes" id="UP000824890">
    <property type="component" value="Unassembled WGS sequence"/>
</dbReference>
<sequence>TCIRQEREWWLRTTAAGIAIGLSSECKMIKSLRFKIPSLLLLNLIQTDLYSMTKPHSSVDNSYSFHRSIPLLLMDMSGIFFLDDTFFSFWRENMHPDIWFVVLSSRLVDMEKDYLALDKRPPRLFGPSEFSKVVVNWPKQKLSLSMHTAASFEHYYTEDGGVDVKYTPTKSLAVQTGGKTVWN</sequence>
<keyword evidence="2" id="KW-1185">Reference proteome</keyword>
<evidence type="ECO:0000313" key="1">
    <source>
        <dbReference type="EMBL" id="KAH0855395.1"/>
    </source>
</evidence>
<dbReference type="EMBL" id="JAGKQM010000087">
    <property type="protein sequence ID" value="KAH0855395.1"/>
    <property type="molecule type" value="Genomic_DNA"/>
</dbReference>
<accession>A0ABQ7XHG7</accession>
<comment type="caution">
    <text evidence="1">The sequence shown here is derived from an EMBL/GenBank/DDBJ whole genome shotgun (WGS) entry which is preliminary data.</text>
</comment>
<dbReference type="PANTHER" id="PTHR14304">
    <property type="entry name" value="CELL DIVISION CYCLE AND APOPTOSIS REGULATOR PROTEIN"/>
    <property type="match status" value="1"/>
</dbReference>
<evidence type="ECO:0000313" key="2">
    <source>
        <dbReference type="Proteomes" id="UP000824890"/>
    </source>
</evidence>
<dbReference type="InterPro" id="IPR025224">
    <property type="entry name" value="CCAR1/CCAR2"/>
</dbReference>
<name>A0ABQ7XHG7_BRANA</name>
<reference evidence="1 2" key="1">
    <citation type="submission" date="2021-05" db="EMBL/GenBank/DDBJ databases">
        <title>Genome Assembly of Synthetic Allotetraploid Brassica napus Reveals Homoeologous Exchanges between Subgenomes.</title>
        <authorList>
            <person name="Davis J.T."/>
        </authorList>
    </citation>
    <scope>NUCLEOTIDE SEQUENCE [LARGE SCALE GENOMIC DNA]</scope>
    <source>
        <strain evidence="2">cv. Da-Ae</strain>
        <tissue evidence="1">Seedling</tissue>
    </source>
</reference>
<feature type="non-terminal residue" evidence="1">
    <location>
        <position position="1"/>
    </location>
</feature>
<dbReference type="PANTHER" id="PTHR14304:SF11">
    <property type="entry name" value="SAP DOMAIN-CONTAINING PROTEIN"/>
    <property type="match status" value="1"/>
</dbReference>